<dbReference type="SUPFAM" id="SSF55008">
    <property type="entry name" value="HMA, heavy metal-associated domain"/>
    <property type="match status" value="1"/>
</dbReference>
<accession>A0A0B2P1K2</accession>
<organism evidence="3">
    <name type="scientific">Glycine soja</name>
    <name type="common">Wild soybean</name>
    <dbReference type="NCBI Taxonomy" id="3848"/>
    <lineage>
        <taxon>Eukaryota</taxon>
        <taxon>Viridiplantae</taxon>
        <taxon>Streptophyta</taxon>
        <taxon>Embryophyta</taxon>
        <taxon>Tracheophyta</taxon>
        <taxon>Spermatophyta</taxon>
        <taxon>Magnoliopsida</taxon>
        <taxon>eudicotyledons</taxon>
        <taxon>Gunneridae</taxon>
        <taxon>Pentapetalae</taxon>
        <taxon>rosids</taxon>
        <taxon>fabids</taxon>
        <taxon>Fabales</taxon>
        <taxon>Fabaceae</taxon>
        <taxon>Papilionoideae</taxon>
        <taxon>50 kb inversion clade</taxon>
        <taxon>NPAAA clade</taxon>
        <taxon>indigoferoid/millettioid clade</taxon>
        <taxon>Phaseoleae</taxon>
        <taxon>Glycine</taxon>
        <taxon>Glycine subgen. Soja</taxon>
    </lineage>
</organism>
<dbReference type="EMBL" id="KN669908">
    <property type="protein sequence ID" value="KHN03150.1"/>
    <property type="molecule type" value="Genomic_DNA"/>
</dbReference>
<dbReference type="PANTHER" id="PTHR22814">
    <property type="entry name" value="COPPER TRANSPORT PROTEIN ATOX1-RELATED"/>
    <property type="match status" value="1"/>
</dbReference>
<dbReference type="Gramene" id="XM_028324243.1">
    <property type="protein sequence ID" value="XP_028180044.1"/>
    <property type="gene ID" value="LOC114367140"/>
</dbReference>
<evidence type="ECO:0000256" key="1">
    <source>
        <dbReference type="ARBA" id="ARBA00022723"/>
    </source>
</evidence>
<dbReference type="GO" id="GO:0046872">
    <property type="term" value="F:metal ion binding"/>
    <property type="evidence" value="ECO:0007669"/>
    <property type="project" value="UniProtKB-KW"/>
</dbReference>
<dbReference type="PROSITE" id="PS50846">
    <property type="entry name" value="HMA_2"/>
    <property type="match status" value="1"/>
</dbReference>
<feature type="domain" description="HMA" evidence="2">
    <location>
        <begin position="24"/>
        <end position="87"/>
    </location>
</feature>
<evidence type="ECO:0000313" key="5">
    <source>
        <dbReference type="Proteomes" id="UP000289340"/>
    </source>
</evidence>
<dbReference type="EMBL" id="QZWG01000009">
    <property type="protein sequence ID" value="RZB91725.1"/>
    <property type="molecule type" value="Genomic_DNA"/>
</dbReference>
<dbReference type="Pfam" id="PF00403">
    <property type="entry name" value="HMA"/>
    <property type="match status" value="1"/>
</dbReference>
<dbReference type="InterPro" id="IPR006121">
    <property type="entry name" value="HMA_dom"/>
</dbReference>
<evidence type="ECO:0000259" key="2">
    <source>
        <dbReference type="PROSITE" id="PS50846"/>
    </source>
</evidence>
<proteinExistence type="predicted"/>
<gene>
    <name evidence="4" type="ORF">D0Y65_023919</name>
    <name evidence="3" type="ORF">glysoja_038919</name>
</gene>
<dbReference type="CDD" id="cd00371">
    <property type="entry name" value="HMA"/>
    <property type="match status" value="1"/>
</dbReference>
<dbReference type="AlphaFoldDB" id="A0A0B2P1K2"/>
<dbReference type="InterPro" id="IPR036163">
    <property type="entry name" value="HMA_dom_sf"/>
</dbReference>
<name>A0A0B2P1K2_GLYSO</name>
<protein>
    <submittedName>
        <fullName evidence="4">Heavy metal-associated isoprenylated plant protein 22</fullName>
    </submittedName>
</protein>
<evidence type="ECO:0000313" key="4">
    <source>
        <dbReference type="EMBL" id="RZB91725.1"/>
    </source>
</evidence>
<dbReference type="SMR" id="A0A0B2P1K2"/>
<dbReference type="Gene3D" id="3.30.70.100">
    <property type="match status" value="1"/>
</dbReference>
<keyword evidence="1" id="KW-0479">Metal-binding</keyword>
<reference evidence="4 5" key="2">
    <citation type="submission" date="2018-09" db="EMBL/GenBank/DDBJ databases">
        <title>A high-quality reference genome of wild soybean provides a powerful tool to mine soybean genomes.</title>
        <authorList>
            <person name="Xie M."/>
            <person name="Chung C.Y.L."/>
            <person name="Li M.-W."/>
            <person name="Wong F.-L."/>
            <person name="Chan T.-F."/>
            <person name="Lam H.-M."/>
        </authorList>
    </citation>
    <scope>NUCLEOTIDE SEQUENCE [LARGE SCALE GENOMIC DNA]</scope>
    <source>
        <strain evidence="5">cv. W05</strain>
        <tissue evidence="4">Hypocotyl of etiolated seedlings</tissue>
    </source>
</reference>
<reference evidence="3" key="1">
    <citation type="submission" date="2014-07" db="EMBL/GenBank/DDBJ databases">
        <title>Identification of a novel salt tolerance gene in wild soybean by whole-genome sequencing.</title>
        <authorList>
            <person name="Lam H.-M."/>
            <person name="Qi X."/>
            <person name="Li M.-W."/>
            <person name="Liu X."/>
            <person name="Xie M."/>
            <person name="Ni M."/>
            <person name="Xu X."/>
        </authorList>
    </citation>
    <scope>NUCLEOTIDE SEQUENCE [LARGE SCALE GENOMIC DNA]</scope>
    <source>
        <tissue evidence="3">Root</tissue>
    </source>
</reference>
<dbReference type="Proteomes" id="UP000053555">
    <property type="component" value="Unassembled WGS sequence"/>
</dbReference>
<keyword evidence="5" id="KW-1185">Reference proteome</keyword>
<evidence type="ECO:0000313" key="3">
    <source>
        <dbReference type="EMBL" id="KHN03150.1"/>
    </source>
</evidence>
<sequence>MGFLDNLQEWFTACTKPKEKLVPKKTVNVRVKMDCEGCERKVKNAVKDLEGVESYDVNRKLQRVSVTGYVDSEEVLEEVRNTGKTADLWPFVPYDLVAFPYVKGAYDIKAPSGFVRNVPDAMGDPKSPEMKLMRAFDDDNPHACSIM</sequence>
<dbReference type="PANTHER" id="PTHR22814:SF346">
    <property type="entry name" value="HEAVY METAL TRANSPORT_DETOXIFICATION SUPERFAMILY PROTEIN"/>
    <property type="match status" value="1"/>
</dbReference>
<dbReference type="Proteomes" id="UP000289340">
    <property type="component" value="Chromosome 9"/>
</dbReference>